<gene>
    <name evidence="2" type="ORF">A1OK_09410</name>
</gene>
<evidence type="ECO:0000313" key="2">
    <source>
        <dbReference type="EMBL" id="OEE61565.1"/>
    </source>
</evidence>
<proteinExistence type="predicted"/>
<keyword evidence="1" id="KW-0812">Transmembrane</keyword>
<feature type="transmembrane region" description="Helical" evidence="1">
    <location>
        <begin position="27"/>
        <end position="47"/>
    </location>
</feature>
<keyword evidence="1" id="KW-1133">Transmembrane helix</keyword>
<sequence>MKQELLYYNNSCSRDVDVVSFFHRVTASPQFIFLLLCLTLGLSFASLHHEADTSEDFHTTHQCSVFDSINHAVIYATVSIPTTVDPEHDKTFESVEARLSANFRPRTRSPPLS</sequence>
<keyword evidence="1" id="KW-0472">Membrane</keyword>
<keyword evidence="3" id="KW-1185">Reference proteome</keyword>
<organism evidence="2 3">
    <name type="scientific">Enterovibrio norvegicus FF-454</name>
    <dbReference type="NCBI Taxonomy" id="1185651"/>
    <lineage>
        <taxon>Bacteria</taxon>
        <taxon>Pseudomonadati</taxon>
        <taxon>Pseudomonadota</taxon>
        <taxon>Gammaproteobacteria</taxon>
        <taxon>Vibrionales</taxon>
        <taxon>Vibrionaceae</taxon>
        <taxon>Enterovibrio</taxon>
    </lineage>
</organism>
<name>A0A1E5C7X8_9GAMM</name>
<reference evidence="2 3" key="1">
    <citation type="journal article" date="2012" name="Science">
        <title>Ecological populations of bacteria act as socially cohesive units of antibiotic production and resistance.</title>
        <authorList>
            <person name="Cordero O.X."/>
            <person name="Wildschutte H."/>
            <person name="Kirkup B."/>
            <person name="Proehl S."/>
            <person name="Ngo L."/>
            <person name="Hussain F."/>
            <person name="Le Roux F."/>
            <person name="Mincer T."/>
            <person name="Polz M.F."/>
        </authorList>
    </citation>
    <scope>NUCLEOTIDE SEQUENCE [LARGE SCALE GENOMIC DNA]</scope>
    <source>
        <strain evidence="2 3">FF-454</strain>
    </source>
</reference>
<dbReference type="Proteomes" id="UP000095039">
    <property type="component" value="Unassembled WGS sequence"/>
</dbReference>
<protein>
    <submittedName>
        <fullName evidence="2">Uncharacterized protein</fullName>
    </submittedName>
</protein>
<evidence type="ECO:0000313" key="3">
    <source>
        <dbReference type="Proteomes" id="UP000095039"/>
    </source>
</evidence>
<dbReference type="EMBL" id="AJWN02000046">
    <property type="protein sequence ID" value="OEE61565.1"/>
    <property type="molecule type" value="Genomic_DNA"/>
</dbReference>
<accession>A0A1E5C7X8</accession>
<evidence type="ECO:0000256" key="1">
    <source>
        <dbReference type="SAM" id="Phobius"/>
    </source>
</evidence>
<dbReference type="AlphaFoldDB" id="A0A1E5C7X8"/>
<comment type="caution">
    <text evidence="2">The sequence shown here is derived from an EMBL/GenBank/DDBJ whole genome shotgun (WGS) entry which is preliminary data.</text>
</comment>